<evidence type="ECO:0000313" key="2">
    <source>
        <dbReference type="EMBL" id="KFI53067.1"/>
    </source>
</evidence>
<gene>
    <name evidence="2" type="ORF">BBIA_1043</name>
</gene>
<dbReference type="PROSITE" id="PS51257">
    <property type="entry name" value="PROKAR_LIPOPROTEIN"/>
    <property type="match status" value="1"/>
</dbReference>
<dbReference type="AlphaFoldDB" id="A0A087A2R7"/>
<feature type="chain" id="PRO_5001818234" evidence="1">
    <location>
        <begin position="30"/>
        <end position="474"/>
    </location>
</feature>
<feature type="signal peptide" evidence="1">
    <location>
        <begin position="1"/>
        <end position="29"/>
    </location>
</feature>
<protein>
    <submittedName>
        <fullName evidence="2">ABC transporter substrate-binding protein</fullName>
    </submittedName>
</protein>
<dbReference type="CDD" id="cd13585">
    <property type="entry name" value="PBP2_TMBP_like"/>
    <property type="match status" value="1"/>
</dbReference>
<dbReference type="STRING" id="1437608.GCA_000771645_01704"/>
<sequence length="474" mass="51781">MMPRRRMNNRAAKRAIAAVCALAATVALAACGQRDTRTELVVWSWEPSMSTLARDFEKTNPDIRITIKNTSGYENLNSAIQDGYGLPDVAQLEYFALPQYAVSSQLLDITDRVDGYDSVYTPGTWASVHLGGRVYGLPMDSGPMAFFYNEDVFRQAGVDATKIKTWDDYYEAAKKLKEIGAYIAADSGDASFYDAMIWLAGGRPFHTSNDGKTVTIDLSDDAGTKTFTAFWQKMIDEGLVDTRSTTWSESWKRKLGSGAVASVFAGAWMPSLLLSDVPGGSGLWRVTQMPTADGTPANAENGGSALSVLQSSRKPDAAFRFLDYVCHSKHGIATRVDGGSFPADKATLSSAAFLDKTTVTDERGIAIPYFGGQRYNRVLAEAAETVSTGYQYLPFEVYARNDFSSTVGKAYDWSTAKYKYDQAVARIEDGVVGSDGKPPKLPEHPGKRIALTDGIASWQKDIKEYGFNQGFTIE</sequence>
<dbReference type="InterPro" id="IPR006059">
    <property type="entry name" value="SBP"/>
</dbReference>
<dbReference type="eggNOG" id="COG1653">
    <property type="taxonomic scope" value="Bacteria"/>
</dbReference>
<name>A0A087A2R7_9BIFI</name>
<dbReference type="InterPro" id="IPR050490">
    <property type="entry name" value="Bact_solute-bd_prot1"/>
</dbReference>
<organism evidence="2 3">
    <name type="scientific">Bifidobacterium biavatii DSM 23969</name>
    <dbReference type="NCBI Taxonomy" id="1437608"/>
    <lineage>
        <taxon>Bacteria</taxon>
        <taxon>Bacillati</taxon>
        <taxon>Actinomycetota</taxon>
        <taxon>Actinomycetes</taxon>
        <taxon>Bifidobacteriales</taxon>
        <taxon>Bifidobacteriaceae</taxon>
        <taxon>Bifidobacterium</taxon>
    </lineage>
</organism>
<dbReference type="Gene3D" id="3.40.190.10">
    <property type="entry name" value="Periplasmic binding protein-like II"/>
    <property type="match status" value="1"/>
</dbReference>
<accession>A0A087A2R7</accession>
<keyword evidence="3" id="KW-1185">Reference proteome</keyword>
<dbReference type="Proteomes" id="UP000029108">
    <property type="component" value="Unassembled WGS sequence"/>
</dbReference>
<dbReference type="PANTHER" id="PTHR43649">
    <property type="entry name" value="ARABINOSE-BINDING PROTEIN-RELATED"/>
    <property type="match status" value="1"/>
</dbReference>
<dbReference type="Pfam" id="PF01547">
    <property type="entry name" value="SBP_bac_1"/>
    <property type="match status" value="1"/>
</dbReference>
<dbReference type="EMBL" id="JGYN01000003">
    <property type="protein sequence ID" value="KFI53067.1"/>
    <property type="molecule type" value="Genomic_DNA"/>
</dbReference>
<proteinExistence type="predicted"/>
<evidence type="ECO:0000313" key="3">
    <source>
        <dbReference type="Proteomes" id="UP000029108"/>
    </source>
</evidence>
<comment type="caution">
    <text evidence="2">The sequence shown here is derived from an EMBL/GenBank/DDBJ whole genome shotgun (WGS) entry which is preliminary data.</text>
</comment>
<evidence type="ECO:0000256" key="1">
    <source>
        <dbReference type="SAM" id="SignalP"/>
    </source>
</evidence>
<dbReference type="SUPFAM" id="SSF53850">
    <property type="entry name" value="Periplasmic binding protein-like II"/>
    <property type="match status" value="1"/>
</dbReference>
<keyword evidence="1" id="KW-0732">Signal</keyword>
<reference evidence="2 3" key="1">
    <citation type="submission" date="2014-03" db="EMBL/GenBank/DDBJ databases">
        <title>Genomics of Bifidobacteria.</title>
        <authorList>
            <person name="Ventura M."/>
            <person name="Milani C."/>
            <person name="Lugli G.A."/>
        </authorList>
    </citation>
    <scope>NUCLEOTIDE SEQUENCE [LARGE SCALE GENOMIC DNA]</scope>
    <source>
        <strain evidence="2 3">DSM 23969</strain>
    </source>
</reference>
<dbReference type="PANTHER" id="PTHR43649:SF14">
    <property type="entry name" value="BLR3389 PROTEIN"/>
    <property type="match status" value="1"/>
</dbReference>